<sequence>MSSLIPIDHIATLIKVGWTLHKSFKKFKNADKDLSILDNQLDTSLFVLETFQTVIRGGANGLIHDQEDRISSLLVYLQGLFDRLERMFSRFPHDDKLKLKPGDKFRWTFGGKSDFEDILREMERWQRRLRDVIEAIKFLQDPATGADRALYKMLFELGGRGVAHADMVDDVFYRRIDAPVPKFKDWKPDFKPMVHSPHHPNCGFIQTAQTWVFMETRRFDEYSPQSVDDVHLLASALGKVDANSMHILRCLGMARDTRDRWDNRYVLLYAVPNQLARRTNWTLAMAIDNEPKPALNVRIRYAIEICTAVMFTHSSRLVHKSICPENVLILPRATNDSMIQTASTYLVGFDAAQFDEDAVPPSTNGLKMNSNYAQETLPKRWYHHPARHGHGRVVQFGIRHDMYSLGVVLLELGMWTRLQGIPSLSAFTRGKFDPKRLQDELVRGARLRLDWEMGSKYMDAVICCLEDAGGPKATERQMREIFFERVLRQLRQIVV</sequence>
<dbReference type="GO" id="GO:0005524">
    <property type="term" value="F:ATP binding"/>
    <property type="evidence" value="ECO:0007669"/>
    <property type="project" value="InterPro"/>
</dbReference>
<dbReference type="GO" id="GO:0004672">
    <property type="term" value="F:protein kinase activity"/>
    <property type="evidence" value="ECO:0007669"/>
    <property type="project" value="InterPro"/>
</dbReference>
<feature type="domain" description="Protein kinase" evidence="1">
    <location>
        <begin position="136"/>
        <end position="483"/>
    </location>
</feature>
<gene>
    <name evidence="2" type="ORF">MSAN_01675800</name>
</gene>
<dbReference type="Proteomes" id="UP000623467">
    <property type="component" value="Unassembled WGS sequence"/>
</dbReference>
<organism evidence="2 3">
    <name type="scientific">Mycena sanguinolenta</name>
    <dbReference type="NCBI Taxonomy" id="230812"/>
    <lineage>
        <taxon>Eukaryota</taxon>
        <taxon>Fungi</taxon>
        <taxon>Dikarya</taxon>
        <taxon>Basidiomycota</taxon>
        <taxon>Agaricomycotina</taxon>
        <taxon>Agaricomycetes</taxon>
        <taxon>Agaricomycetidae</taxon>
        <taxon>Agaricales</taxon>
        <taxon>Marasmiineae</taxon>
        <taxon>Mycenaceae</taxon>
        <taxon>Mycena</taxon>
    </lineage>
</organism>
<proteinExistence type="predicted"/>
<evidence type="ECO:0000313" key="3">
    <source>
        <dbReference type="Proteomes" id="UP000623467"/>
    </source>
</evidence>
<dbReference type="PROSITE" id="PS50011">
    <property type="entry name" value="PROTEIN_KINASE_DOM"/>
    <property type="match status" value="1"/>
</dbReference>
<dbReference type="Gene3D" id="1.10.510.10">
    <property type="entry name" value="Transferase(Phosphotransferase) domain 1"/>
    <property type="match status" value="1"/>
</dbReference>
<reference evidence="2" key="1">
    <citation type="submission" date="2020-05" db="EMBL/GenBank/DDBJ databases">
        <title>Mycena genomes resolve the evolution of fungal bioluminescence.</title>
        <authorList>
            <person name="Tsai I.J."/>
        </authorList>
    </citation>
    <scope>NUCLEOTIDE SEQUENCE</scope>
    <source>
        <strain evidence="2">160909Yilan</strain>
    </source>
</reference>
<name>A0A8H7CXM1_9AGAR</name>
<evidence type="ECO:0000259" key="1">
    <source>
        <dbReference type="PROSITE" id="PS50011"/>
    </source>
</evidence>
<comment type="caution">
    <text evidence="2">The sequence shown here is derived from an EMBL/GenBank/DDBJ whole genome shotgun (WGS) entry which is preliminary data.</text>
</comment>
<protein>
    <submittedName>
        <fullName evidence="2">Het-s domain protein</fullName>
    </submittedName>
</protein>
<dbReference type="InterPro" id="IPR000719">
    <property type="entry name" value="Prot_kinase_dom"/>
</dbReference>
<dbReference type="PANTHER" id="PTHR37542">
    <property type="entry name" value="HELO DOMAIN-CONTAINING PROTEIN-RELATED"/>
    <property type="match status" value="1"/>
</dbReference>
<keyword evidence="3" id="KW-1185">Reference proteome</keyword>
<dbReference type="OrthoDB" id="1911848at2759"/>
<dbReference type="InterPro" id="IPR011009">
    <property type="entry name" value="Kinase-like_dom_sf"/>
</dbReference>
<dbReference type="AlphaFoldDB" id="A0A8H7CXM1"/>
<dbReference type="PANTHER" id="PTHR37542:SF3">
    <property type="entry name" value="PRION-INHIBITION AND PROPAGATION HELO DOMAIN-CONTAINING PROTEIN"/>
    <property type="match status" value="1"/>
</dbReference>
<dbReference type="EMBL" id="JACAZH010000014">
    <property type="protein sequence ID" value="KAF7351133.1"/>
    <property type="molecule type" value="Genomic_DNA"/>
</dbReference>
<evidence type="ECO:0000313" key="2">
    <source>
        <dbReference type="EMBL" id="KAF7351133.1"/>
    </source>
</evidence>
<dbReference type="SUPFAM" id="SSF56112">
    <property type="entry name" value="Protein kinase-like (PK-like)"/>
    <property type="match status" value="1"/>
</dbReference>
<accession>A0A8H7CXM1</accession>